<evidence type="ECO:0000256" key="1">
    <source>
        <dbReference type="ARBA" id="ARBA00009235"/>
    </source>
</evidence>
<accession>A0ABP7KE02</accession>
<dbReference type="Gene3D" id="3.40.50.10490">
    <property type="entry name" value="Glucose-6-phosphate isomerase like protein, domain 1"/>
    <property type="match status" value="1"/>
</dbReference>
<proteinExistence type="inferred from homology"/>
<dbReference type="EMBL" id="BAABCN010000003">
    <property type="protein sequence ID" value="GAA3874513.1"/>
    <property type="molecule type" value="Genomic_DNA"/>
</dbReference>
<protein>
    <submittedName>
        <fullName evidence="3">SIS domain-containing protein</fullName>
    </submittedName>
</protein>
<keyword evidence="4" id="KW-1185">Reference proteome</keyword>
<dbReference type="Proteomes" id="UP001501803">
    <property type="component" value="Unassembled WGS sequence"/>
</dbReference>
<name>A0ABP7KE02_9MICO</name>
<comment type="caution">
    <text evidence="3">The sequence shown here is derived from an EMBL/GenBank/DDBJ whole genome shotgun (WGS) entry which is preliminary data.</text>
</comment>
<gene>
    <name evidence="3" type="ORF">GCM10022381_16600</name>
</gene>
<dbReference type="SUPFAM" id="SSF53697">
    <property type="entry name" value="SIS domain"/>
    <property type="match status" value="1"/>
</dbReference>
<dbReference type="InterPro" id="IPR001347">
    <property type="entry name" value="SIS_dom"/>
</dbReference>
<dbReference type="PROSITE" id="PS51464">
    <property type="entry name" value="SIS"/>
    <property type="match status" value="1"/>
</dbReference>
<reference evidence="4" key="1">
    <citation type="journal article" date="2019" name="Int. J. Syst. Evol. Microbiol.">
        <title>The Global Catalogue of Microorganisms (GCM) 10K type strain sequencing project: providing services to taxonomists for standard genome sequencing and annotation.</title>
        <authorList>
            <consortium name="The Broad Institute Genomics Platform"/>
            <consortium name="The Broad Institute Genome Sequencing Center for Infectious Disease"/>
            <person name="Wu L."/>
            <person name="Ma J."/>
        </authorList>
    </citation>
    <scope>NUCLEOTIDE SEQUENCE [LARGE SCALE GENOMIC DNA]</scope>
    <source>
        <strain evidence="4">JCM 17021</strain>
    </source>
</reference>
<dbReference type="InterPro" id="IPR046348">
    <property type="entry name" value="SIS_dom_sf"/>
</dbReference>
<feature type="domain" description="SIS" evidence="2">
    <location>
        <begin position="30"/>
        <end position="173"/>
    </location>
</feature>
<sequence>MSGFHEQSATIAGELAATLARVNVDEVERTIEAILSSDTVFVIGVGREGLAARGFAMRLAHLGLTVHWGWDDTTPAVTARDAFVMVNGSGAIGHLDYVFDRVREVGATTIVVSAIAEARTPRRADVALIVPATVYRGDGDLVASIQPMGSLFEQSTQLVFDTLVLQLAERLGLALADLAPRHRNFE</sequence>
<dbReference type="PANTHER" id="PTHR43443:SF1">
    <property type="entry name" value="3-HEXULOSE-6-PHOSPHATE ISOMERASE"/>
    <property type="match status" value="1"/>
</dbReference>
<evidence type="ECO:0000259" key="2">
    <source>
        <dbReference type="PROSITE" id="PS51464"/>
    </source>
</evidence>
<evidence type="ECO:0000313" key="3">
    <source>
        <dbReference type="EMBL" id="GAA3874513.1"/>
    </source>
</evidence>
<dbReference type="RefSeq" id="WP_345064740.1">
    <property type="nucleotide sequence ID" value="NZ_BAABCN010000003.1"/>
</dbReference>
<evidence type="ECO:0000313" key="4">
    <source>
        <dbReference type="Proteomes" id="UP001501803"/>
    </source>
</evidence>
<dbReference type="InterPro" id="IPR017552">
    <property type="entry name" value="PHI/rmpB"/>
</dbReference>
<comment type="similarity">
    <text evidence="1">Belongs to the SIS family. PHI subfamily.</text>
</comment>
<dbReference type="PANTHER" id="PTHR43443">
    <property type="entry name" value="3-HEXULOSE-6-PHOSPHATE ISOMERASE"/>
    <property type="match status" value="1"/>
</dbReference>
<organism evidence="3 4">
    <name type="scientific">Leifsonia kafniensis</name>
    <dbReference type="NCBI Taxonomy" id="475957"/>
    <lineage>
        <taxon>Bacteria</taxon>
        <taxon>Bacillati</taxon>
        <taxon>Actinomycetota</taxon>
        <taxon>Actinomycetes</taxon>
        <taxon>Micrococcales</taxon>
        <taxon>Microbacteriaceae</taxon>
        <taxon>Leifsonia</taxon>
    </lineage>
</organism>